<name>A0ABN9MP11_9NEOB</name>
<feature type="domain" description="RING-type" evidence="6">
    <location>
        <begin position="10"/>
        <end position="57"/>
    </location>
</feature>
<keyword evidence="3" id="KW-0862">Zinc</keyword>
<dbReference type="SMART" id="SM00184">
    <property type="entry name" value="RING"/>
    <property type="match status" value="2"/>
</dbReference>
<dbReference type="Pfam" id="PF13445">
    <property type="entry name" value="zf-RING_UBOX"/>
    <property type="match status" value="2"/>
</dbReference>
<keyword evidence="5" id="KW-1133">Transmembrane helix</keyword>
<dbReference type="InterPro" id="IPR013083">
    <property type="entry name" value="Znf_RING/FYVE/PHD"/>
</dbReference>
<evidence type="ECO:0000256" key="3">
    <source>
        <dbReference type="ARBA" id="ARBA00022833"/>
    </source>
</evidence>
<evidence type="ECO:0000256" key="5">
    <source>
        <dbReference type="SAM" id="Phobius"/>
    </source>
</evidence>
<keyword evidence="8" id="KW-1185">Reference proteome</keyword>
<feature type="transmembrane region" description="Helical" evidence="5">
    <location>
        <begin position="245"/>
        <end position="269"/>
    </location>
</feature>
<evidence type="ECO:0000259" key="6">
    <source>
        <dbReference type="PROSITE" id="PS50089"/>
    </source>
</evidence>
<dbReference type="SUPFAM" id="SSF57850">
    <property type="entry name" value="RING/U-box"/>
    <property type="match status" value="2"/>
</dbReference>
<evidence type="ECO:0000256" key="2">
    <source>
        <dbReference type="ARBA" id="ARBA00022771"/>
    </source>
</evidence>
<dbReference type="InterPro" id="IPR051435">
    <property type="entry name" value="RING_finger_E3_ubiq-ligases"/>
</dbReference>
<gene>
    <name evidence="7" type="ORF">RIMI_LOCUS23155534</name>
</gene>
<dbReference type="PROSITE" id="PS50089">
    <property type="entry name" value="ZF_RING_2"/>
    <property type="match status" value="2"/>
</dbReference>
<dbReference type="InterPro" id="IPR001841">
    <property type="entry name" value="Znf_RING"/>
</dbReference>
<accession>A0ABN9MP11</accession>
<proteinExistence type="predicted"/>
<organism evidence="7 8">
    <name type="scientific">Ranitomeya imitator</name>
    <name type="common">mimic poison frog</name>
    <dbReference type="NCBI Taxonomy" id="111125"/>
    <lineage>
        <taxon>Eukaryota</taxon>
        <taxon>Metazoa</taxon>
        <taxon>Chordata</taxon>
        <taxon>Craniata</taxon>
        <taxon>Vertebrata</taxon>
        <taxon>Euteleostomi</taxon>
        <taxon>Amphibia</taxon>
        <taxon>Batrachia</taxon>
        <taxon>Anura</taxon>
        <taxon>Neobatrachia</taxon>
        <taxon>Hyloidea</taxon>
        <taxon>Dendrobatidae</taxon>
        <taxon>Dendrobatinae</taxon>
        <taxon>Ranitomeya</taxon>
    </lineage>
</organism>
<keyword evidence="1" id="KW-0479">Metal-binding</keyword>
<reference evidence="7" key="1">
    <citation type="submission" date="2023-07" db="EMBL/GenBank/DDBJ databases">
        <authorList>
            <person name="Stuckert A."/>
        </authorList>
    </citation>
    <scope>NUCLEOTIDE SEQUENCE</scope>
</reference>
<dbReference type="EMBL" id="CAUEEQ010079346">
    <property type="protein sequence ID" value="CAJ0968518.1"/>
    <property type="molecule type" value="Genomic_DNA"/>
</dbReference>
<evidence type="ECO:0000313" key="8">
    <source>
        <dbReference type="Proteomes" id="UP001176940"/>
    </source>
</evidence>
<evidence type="ECO:0000256" key="1">
    <source>
        <dbReference type="ARBA" id="ARBA00022723"/>
    </source>
</evidence>
<dbReference type="InterPro" id="IPR027370">
    <property type="entry name" value="Znf-RING_euk"/>
</dbReference>
<dbReference type="PANTHER" id="PTHR22791">
    <property type="entry name" value="RING-TYPE DOMAIN-CONTAINING PROTEIN"/>
    <property type="match status" value="1"/>
</dbReference>
<dbReference type="Proteomes" id="UP001176940">
    <property type="component" value="Unassembled WGS sequence"/>
</dbReference>
<evidence type="ECO:0000256" key="4">
    <source>
        <dbReference type="PROSITE-ProRule" id="PRU00175"/>
    </source>
</evidence>
<protein>
    <recommendedName>
        <fullName evidence="6">RING-type domain-containing protein</fullName>
    </recommendedName>
</protein>
<dbReference type="PROSITE" id="PS00518">
    <property type="entry name" value="ZF_RING_1"/>
    <property type="match status" value="2"/>
</dbReference>
<keyword evidence="2 4" id="KW-0863">Zinc-finger</keyword>
<dbReference type="PANTHER" id="PTHR22791:SF30">
    <property type="entry name" value="RING FINGER PROTEIN 223-LIKE"/>
    <property type="match status" value="1"/>
</dbReference>
<feature type="domain" description="RING-type" evidence="6">
    <location>
        <begin position="109"/>
        <end position="156"/>
    </location>
</feature>
<keyword evidence="5" id="KW-0812">Transmembrane</keyword>
<dbReference type="InterPro" id="IPR017907">
    <property type="entry name" value="Znf_RING_CS"/>
</dbReference>
<dbReference type="Gene3D" id="3.30.40.10">
    <property type="entry name" value="Zinc/RING finger domain, C3HC4 (zinc finger)"/>
    <property type="match status" value="2"/>
</dbReference>
<sequence>MELEYSVPECPICFATYDNVFKTPLLLPCSHTFCMECLSKLCIFQKELETFCCPMCRAVVTIPTGGIPKLPPNMNIAARFPPWMVWRCGDDMATVPSDPEEHIGSLLECPICYVPYDNVFKTPLILPCSHTFCMECLSRLCLFLHKSQEFPCPFCRILAQIPPEGVPKMQPDLDVVAHLPPEMRTLQDVWADGCKLCWRKKNDSSEGRGSVVTLHLLSSGGEQRPAPGGLIVVQRTGCRAFFQSVWGIGLTILTVGILLFAVLFLPIYLNQK</sequence>
<evidence type="ECO:0000313" key="7">
    <source>
        <dbReference type="EMBL" id="CAJ0968518.1"/>
    </source>
</evidence>
<comment type="caution">
    <text evidence="7">The sequence shown here is derived from an EMBL/GenBank/DDBJ whole genome shotgun (WGS) entry which is preliminary data.</text>
</comment>
<keyword evidence="5" id="KW-0472">Membrane</keyword>